<evidence type="ECO:0000256" key="2">
    <source>
        <dbReference type="ARBA" id="ARBA00022670"/>
    </source>
</evidence>
<dbReference type="InterPro" id="IPR022683">
    <property type="entry name" value="Calpain_III"/>
</dbReference>
<dbReference type="InterPro" id="IPR035892">
    <property type="entry name" value="C2_domain_sf"/>
</dbReference>
<organism evidence="8 9">
    <name type="scientific">Paragonimus westermani</name>
    <dbReference type="NCBI Taxonomy" id="34504"/>
    <lineage>
        <taxon>Eukaryota</taxon>
        <taxon>Metazoa</taxon>
        <taxon>Spiralia</taxon>
        <taxon>Lophotrochozoa</taxon>
        <taxon>Platyhelminthes</taxon>
        <taxon>Trematoda</taxon>
        <taxon>Digenea</taxon>
        <taxon>Plagiorchiida</taxon>
        <taxon>Troglotremata</taxon>
        <taxon>Troglotrematidae</taxon>
        <taxon>Paragonimus</taxon>
    </lineage>
</organism>
<dbReference type="EMBL" id="JTDF01001094">
    <property type="protein sequence ID" value="KAF8570497.1"/>
    <property type="molecule type" value="Genomic_DNA"/>
</dbReference>
<sequence>MDIFKTSKNFKGQDFNLLKKQQLARGVKFVDDEFPLDSVNLPGFESSCLEFKRPPELVDCPCLQSADEYFSLKRGSIENLNILLAFASLKYCSKLWSKVFVDHSSQDWNKSYPNEHPGIFHVRIWQDGSFFDVTIDDRLPCHNGKLLSTCSSSAKEFWPAILEKAYAKLLGGYANLEYVRLEELLMDLTGGVTECINLQTIHSAPPMKHVEFYEKLEQALKEGTFVIFCTEPSHNPTDTPQLGLTNHEDSAQLEQFGSPGPMDGQMNAKTGLCARYGYLLTRLCTVPKDTSLFGAIKDVFRRVGDCPIRTRLVRLRCPLTVAEGGAGLGEWTGAYSACSPEWEDLGLEVRRRLRLAFDSEAEFWMPLDDLLEHMTGAMICRLPDTSVVSLTGRTWQLNEHHGAWHGHQAGGSLRFRDSFFDNPQYIFDITSDGEEVLLTLVRKHDRDPLTMAIEPASQPQPVGLGLFQVEKNRTTRIHQLAFTRIVYVEAARPYRTVVIFRVLNTGRYVLVPFLEEPLSTAAYLLRLYLPKRIVSKELIWHVPPSSGAADFFYGTFKEAIRVHVHSAANLLWPDGKNPPSPYCIITCEDGPVRTCVRNGTSNPVWDEVFIFYRRRPNKVPLVIQIMDQHTVGFDIFLGRHCFKDVELAQRTQQEVALFGRDTKEERFMRMKGSLFVNFYSVDSENFMQI</sequence>
<proteinExistence type="inferred from homology"/>
<dbReference type="InterPro" id="IPR000008">
    <property type="entry name" value="C2_dom"/>
</dbReference>
<dbReference type="SMART" id="SM00230">
    <property type="entry name" value="CysPc"/>
    <property type="match status" value="1"/>
</dbReference>
<reference evidence="8 9" key="1">
    <citation type="submission" date="2019-07" db="EMBL/GenBank/DDBJ databases">
        <title>Annotation for the trematode Paragonimus westermani.</title>
        <authorList>
            <person name="Choi Y.-J."/>
        </authorList>
    </citation>
    <scope>NUCLEOTIDE SEQUENCE [LARGE SCALE GENOMIC DNA]</scope>
    <source>
        <strain evidence="8">180907_Pwestermani</strain>
    </source>
</reference>
<keyword evidence="2" id="KW-0645">Protease</keyword>
<dbReference type="GO" id="GO:0004198">
    <property type="term" value="F:calcium-dependent cysteine-type endopeptidase activity"/>
    <property type="evidence" value="ECO:0007669"/>
    <property type="project" value="InterPro"/>
</dbReference>
<dbReference type="Gene3D" id="2.60.40.150">
    <property type="entry name" value="C2 domain"/>
    <property type="match status" value="1"/>
</dbReference>
<dbReference type="AlphaFoldDB" id="A0A8T0DUX6"/>
<dbReference type="GO" id="GO:0006508">
    <property type="term" value="P:proteolysis"/>
    <property type="evidence" value="ECO:0007669"/>
    <property type="project" value="UniProtKB-KW"/>
</dbReference>
<comment type="caution">
    <text evidence="8">The sequence shown here is derived from an EMBL/GenBank/DDBJ whole genome shotgun (WGS) entry which is preliminary data.</text>
</comment>
<dbReference type="Proteomes" id="UP000699462">
    <property type="component" value="Unassembled WGS sequence"/>
</dbReference>
<dbReference type="InterPro" id="IPR022684">
    <property type="entry name" value="Calpain_cysteine_protease"/>
</dbReference>
<name>A0A8T0DUX6_9TREM</name>
<dbReference type="SUPFAM" id="SSF49758">
    <property type="entry name" value="Calpain large subunit, middle domain (domain III)"/>
    <property type="match status" value="1"/>
</dbReference>
<dbReference type="PROSITE" id="PS50004">
    <property type="entry name" value="C2"/>
    <property type="match status" value="1"/>
</dbReference>
<dbReference type="InterPro" id="IPR038765">
    <property type="entry name" value="Papain-like_cys_pep_sf"/>
</dbReference>
<dbReference type="InterPro" id="IPR001300">
    <property type="entry name" value="Peptidase_C2_calpain_cat"/>
</dbReference>
<evidence type="ECO:0000256" key="4">
    <source>
        <dbReference type="ARBA" id="ARBA00022807"/>
    </source>
</evidence>
<dbReference type="PANTHER" id="PTHR10183">
    <property type="entry name" value="CALPAIN"/>
    <property type="match status" value="1"/>
</dbReference>
<dbReference type="Gene3D" id="3.90.70.10">
    <property type="entry name" value="Cysteine proteinases"/>
    <property type="match status" value="1"/>
</dbReference>
<dbReference type="OrthoDB" id="424753at2759"/>
<gene>
    <name evidence="8" type="ORF">P879_00564</name>
</gene>
<dbReference type="PRINTS" id="PR00704">
    <property type="entry name" value="CALPAIN"/>
</dbReference>
<dbReference type="InterPro" id="IPR022682">
    <property type="entry name" value="Calpain_domain_III"/>
</dbReference>
<keyword evidence="9" id="KW-1185">Reference proteome</keyword>
<keyword evidence="4" id="KW-0788">Thiol protease</keyword>
<dbReference type="Pfam" id="PF00168">
    <property type="entry name" value="C2"/>
    <property type="match status" value="1"/>
</dbReference>
<evidence type="ECO:0008006" key="10">
    <source>
        <dbReference type="Google" id="ProtNLM"/>
    </source>
</evidence>
<comment type="similarity">
    <text evidence="1">Belongs to the peptidase C2 family.</text>
</comment>
<dbReference type="SMART" id="SM00239">
    <property type="entry name" value="C2"/>
    <property type="match status" value="1"/>
</dbReference>
<dbReference type="SUPFAM" id="SSF49562">
    <property type="entry name" value="C2 domain (Calcium/lipid-binding domain, CaLB)"/>
    <property type="match status" value="1"/>
</dbReference>
<evidence type="ECO:0000256" key="1">
    <source>
        <dbReference type="ARBA" id="ARBA00007623"/>
    </source>
</evidence>
<feature type="domain" description="Calpain catalytic" evidence="7">
    <location>
        <begin position="28"/>
        <end position="383"/>
    </location>
</feature>
<dbReference type="SMART" id="SM00720">
    <property type="entry name" value="calpain_III"/>
    <property type="match status" value="1"/>
</dbReference>
<protein>
    <recommendedName>
        <fullName evidence="10">Calpain-5</fullName>
    </recommendedName>
</protein>
<feature type="domain" description="C2" evidence="6">
    <location>
        <begin position="541"/>
        <end position="657"/>
    </location>
</feature>
<evidence type="ECO:0000313" key="8">
    <source>
        <dbReference type="EMBL" id="KAF8570497.1"/>
    </source>
</evidence>
<accession>A0A8T0DUX6</accession>
<evidence type="ECO:0000259" key="7">
    <source>
        <dbReference type="PROSITE" id="PS50203"/>
    </source>
</evidence>
<dbReference type="PROSITE" id="PS50203">
    <property type="entry name" value="CALPAIN_CAT"/>
    <property type="match status" value="1"/>
</dbReference>
<dbReference type="Gene3D" id="2.60.120.380">
    <property type="match status" value="1"/>
</dbReference>
<evidence type="ECO:0000313" key="9">
    <source>
        <dbReference type="Proteomes" id="UP000699462"/>
    </source>
</evidence>
<dbReference type="PANTHER" id="PTHR10183:SF379">
    <property type="entry name" value="CALPAIN-5"/>
    <property type="match status" value="1"/>
</dbReference>
<dbReference type="Pfam" id="PF01067">
    <property type="entry name" value="Calpain_III"/>
    <property type="match status" value="1"/>
</dbReference>
<dbReference type="Pfam" id="PF00648">
    <property type="entry name" value="Peptidase_C2"/>
    <property type="match status" value="1"/>
</dbReference>
<evidence type="ECO:0000256" key="5">
    <source>
        <dbReference type="PROSITE-ProRule" id="PRU00239"/>
    </source>
</evidence>
<comment type="caution">
    <text evidence="5">Lacks conserved residue(s) required for the propagation of feature annotation.</text>
</comment>
<evidence type="ECO:0000256" key="3">
    <source>
        <dbReference type="ARBA" id="ARBA00022801"/>
    </source>
</evidence>
<evidence type="ECO:0000259" key="6">
    <source>
        <dbReference type="PROSITE" id="PS50004"/>
    </source>
</evidence>
<dbReference type="InterPro" id="IPR036213">
    <property type="entry name" value="Calpain_III_sf"/>
</dbReference>
<dbReference type="SUPFAM" id="SSF54001">
    <property type="entry name" value="Cysteine proteinases"/>
    <property type="match status" value="1"/>
</dbReference>
<keyword evidence="3" id="KW-0378">Hydrolase</keyword>
<dbReference type="GO" id="GO:0005737">
    <property type="term" value="C:cytoplasm"/>
    <property type="evidence" value="ECO:0007669"/>
    <property type="project" value="TreeGrafter"/>
</dbReference>